<name>A0AAX0YPX0_9GAMM</name>
<dbReference type="InterPro" id="IPR002035">
    <property type="entry name" value="VWF_A"/>
</dbReference>
<dbReference type="PROSITE" id="PS50234">
    <property type="entry name" value="VWFA"/>
    <property type="match status" value="1"/>
</dbReference>
<dbReference type="InterPro" id="IPR001343">
    <property type="entry name" value="Hemolysn_Ca-bd"/>
</dbReference>
<dbReference type="InterPro" id="IPR011049">
    <property type="entry name" value="Serralysin-like_metalloprot_C"/>
</dbReference>
<keyword evidence="4" id="KW-1185">Reference proteome</keyword>
<evidence type="ECO:0000259" key="2">
    <source>
        <dbReference type="PROSITE" id="PS50234"/>
    </source>
</evidence>
<dbReference type="SUPFAM" id="SSF51120">
    <property type="entry name" value="beta-Roll"/>
    <property type="match status" value="1"/>
</dbReference>
<dbReference type="NCBIfam" id="NF033510">
    <property type="entry name" value="Ca_tandemer"/>
    <property type="match status" value="13"/>
</dbReference>
<dbReference type="RefSeq" id="WP_107193348.1">
    <property type="nucleotide sequence ID" value="NZ_PYPB01000024.1"/>
</dbReference>
<dbReference type="InterPro" id="IPR018511">
    <property type="entry name" value="Hemolysin-typ_Ca-bd_CS"/>
</dbReference>
<dbReference type="Pfam" id="PF00353">
    <property type="entry name" value="HemolysinCabind"/>
    <property type="match status" value="3"/>
</dbReference>
<feature type="domain" description="VWFA" evidence="2">
    <location>
        <begin position="1443"/>
        <end position="1634"/>
    </location>
</feature>
<dbReference type="EMBL" id="PYOZ01000024">
    <property type="protein sequence ID" value="PSX43033.1"/>
    <property type="molecule type" value="Genomic_DNA"/>
</dbReference>
<reference evidence="3 4" key="1">
    <citation type="submission" date="2018-01" db="EMBL/GenBank/DDBJ databases">
        <title>Whole genome sequencing of Histamine producing bacteria.</title>
        <authorList>
            <person name="Butler K."/>
        </authorList>
    </citation>
    <scope>NUCLEOTIDE SEQUENCE [LARGE SCALE GENOMIC DNA]</scope>
    <source>
        <strain evidence="3 4">A1-4</strain>
    </source>
</reference>
<dbReference type="SUPFAM" id="SSF53300">
    <property type="entry name" value="vWA-like"/>
    <property type="match status" value="1"/>
</dbReference>
<dbReference type="PRINTS" id="PR00313">
    <property type="entry name" value="CABNDNGRPT"/>
</dbReference>
<dbReference type="Gene3D" id="2.150.10.10">
    <property type="entry name" value="Serralysin-like metalloprotease, C-terminal"/>
    <property type="match status" value="1"/>
</dbReference>
<dbReference type="InterPro" id="IPR013783">
    <property type="entry name" value="Ig-like_fold"/>
</dbReference>
<proteinExistence type="predicted"/>
<protein>
    <recommendedName>
        <fullName evidence="2">VWFA domain-containing protein</fullName>
    </recommendedName>
</protein>
<organism evidence="3 4">
    <name type="scientific">Photobacterium kishitanii</name>
    <dbReference type="NCBI Taxonomy" id="318456"/>
    <lineage>
        <taxon>Bacteria</taxon>
        <taxon>Pseudomonadati</taxon>
        <taxon>Pseudomonadota</taxon>
        <taxon>Gammaproteobacteria</taxon>
        <taxon>Vibrionales</taxon>
        <taxon>Vibrionaceae</taxon>
        <taxon>Photobacterium</taxon>
    </lineage>
</organism>
<comment type="caution">
    <text evidence="3">The sequence shown here is derived from an EMBL/GenBank/DDBJ whole genome shotgun (WGS) entry which is preliminary data.</text>
</comment>
<dbReference type="InterPro" id="IPR036465">
    <property type="entry name" value="vWFA_dom_sf"/>
</dbReference>
<dbReference type="NCBIfam" id="NF012196">
    <property type="entry name" value="Ig_like_ice"/>
    <property type="match status" value="13"/>
</dbReference>
<evidence type="ECO:0000313" key="4">
    <source>
        <dbReference type="Proteomes" id="UP000240728"/>
    </source>
</evidence>
<dbReference type="InterPro" id="IPR049826">
    <property type="entry name" value="Ig-like_ice"/>
</dbReference>
<dbReference type="Gene3D" id="2.60.40.10">
    <property type="entry name" value="Immunoglobulins"/>
    <property type="match status" value="13"/>
</dbReference>
<dbReference type="GO" id="GO:0005509">
    <property type="term" value="F:calcium ion binding"/>
    <property type="evidence" value="ECO:0007669"/>
    <property type="project" value="InterPro"/>
</dbReference>
<evidence type="ECO:0000313" key="3">
    <source>
        <dbReference type="EMBL" id="PSX43033.1"/>
    </source>
</evidence>
<accession>A0AAX0YPX0</accession>
<keyword evidence="1" id="KW-0106">Calcium</keyword>
<dbReference type="PROSITE" id="PS00330">
    <property type="entry name" value="HEMOLYSIN_CALCIUM"/>
    <property type="match status" value="3"/>
</dbReference>
<sequence length="1897" mass="198689">MINSAESHTKVPVTGTVGGDVKAGDTVTVSVDGKEIGQATVESHNGKLTWTAEVDGSVLSSANKDSVTATVTTKDEADHSAMATDNHDYQVDTEITAHITITSIATDDNITGPDSEHTQAIIGTVSGDVKAGDIVTVTLDGQQLGTAEVQADKSWSLSVDGKILLDAKADNVTASVAITDAAGNHASDTDTHNYTVDVSATIDIDPITGDNHITQQEGHQQNITITGTVGGQVQEGDIVKVTLGGHHYETKVEAGNKWSVNVTGSDVLHADEATATVTTSYSSHNATASSDENYQVEINAGVTIDSIGGDDVINSAESHTKVPVTGTVGGDVKAGDTVTVSVDGKEIGQATVESHNGKLTWTAEVDGSVLSSANKDSVTATVTTKDEAGHSATATDNHDYQVDTEITAHITITSIATDDNVTGPDSEHTQSIIGTVSGDVKAGDIVTVTLDGQQLGTAEVQADKSWHLSVDGKTLLDAKADNVTASVAITDAAGNHASDTDTHNYSVDVSATIDIDPITGDNIITQQEGHQQNITITGTVGGQVQVGDQVVVTVNGTDYNTKVEAGNKWSVNVTGSDVLHVHEATATVTTSYSSHNATASSDENYQVEINAGVTIDSIGGDDVINNAESHTKVPVTGTVGGDVKAGDTVTVSVDGKEIGQATVESHNGKLTWTAEVDGSVLSSANKDSVTATVTTKDEADHSATATDNHDYQVDTEITAHITITSIATDDNVTGPDSEHTQAIIGTVSGDVKAGDIVTVTLDGQQLGTAEVQADKSWSLSVDGKILLDAKADNVTASVAITDAAGNHASDTDTHNYTVDVSATIDIDPITGDNHITQQEGHQQNITITGTVGGQVQEGDIVKVTLGGHHYETKVEAGNKWSVNVTGSDVLHADEATATVTTSYSSHNATASSDENYQVEINAGVTIDSIGGDDVINNAESHTKVPVTGTVGGDVKAGDTVTVSVDGKEIGQATVESHNGKLTWTAEVDGSALSSANKDSVTATVMTKDEADHSATATDNHDYQVDTTIHADITITSIATDDNVTGPDSEHTQAIIGTVSGDVKAGDIVTVTLDGQQLGTAEVQADKSWRLSVDGKTLLDAKADNVTATVTATDAAGNSQTATDTHNYTVDVTATIDIDPITGDNIITQQEGHQKSIDITGTVGGQARAGDVVTLTINNTNYVTHVNKDLSWSVAVAGTNVLHADQAVASVTTSYSSHNATVETNEPYKVDIGALVTIDSIAEDNIVTQAEGKSTVAIKGSVGGDVKDGDTVTLTIDGQHFTGEAKDGHYQINVDGNALLKDSDRIVDASVTTTDGASHTASDTAEQSYQIDGSVIQGDNGDNIINGTVGSDLLIGDLVPVEVEPKPTNVNFVIDTSGSMYFGRLLTLDAVHGHKADSYRIYVSDNSELTAADGTRIASTQGWVTVTYDQLKAGLQYDAGNYDDIYIKSADGQDFSNPFLSLPSIFDMTKQAYETLTNSILDSTDNKSLLEFNIVTFSNSVQGNESFHYDAKTHEYVNSKNVSIDTYISSLHAGGGTQFEGALKDASAHITDSTKRNIIYFLSDGKDEDSFHPNGIHFLPNTEIVSIAVGPSGDGKQVNEIAQMGSGYDHNDPTAPSYSKVITNANELNDAFHNIGQHFVPGSDTITGSDDNDVLVGDALNIQWMYDDKILDSKFQHDHGKDQPADQLKQYLADEHHNGDVSKVLTSDLNHFVADHLEKFGNNEYGGNDNLNGGKGDDILIGDGGNDHLIGGLGNDILTGGSGNDWLDGGLGSDILMGGTGKDVFSWSQDSLAAKDSTNNQPIDHIKDFSVGEDKIDLTDILDNSNKTTIDDLLKHVSAEIKDVDHDNKMDVQLSIHNADDSMHTLVVLDNFAAHSDLTGITTSNDIIQHLFNDHVFK</sequence>
<dbReference type="Proteomes" id="UP000240728">
    <property type="component" value="Unassembled WGS sequence"/>
</dbReference>
<evidence type="ECO:0000256" key="1">
    <source>
        <dbReference type="ARBA" id="ARBA00022837"/>
    </source>
</evidence>
<gene>
    <name evidence="3" type="ORF">C0W53_21300</name>
</gene>